<dbReference type="EMBL" id="FP565575">
    <property type="protein sequence ID" value="CBE67964.1"/>
    <property type="molecule type" value="Genomic_DNA"/>
</dbReference>
<reference evidence="1 2" key="1">
    <citation type="journal article" date="2010" name="Nature">
        <title>Nitrite-driven anaerobic methane oxidation by oxygenic bacteria.</title>
        <authorList>
            <person name="Ettwig K.F."/>
            <person name="Butler M.K."/>
            <person name="Le Paslier D."/>
            <person name="Pelletier E."/>
            <person name="Mangenot S."/>
            <person name="Kuypers M.M.M."/>
            <person name="Schreiber F."/>
            <person name="Dutilh B.E."/>
            <person name="Zedelius J."/>
            <person name="de Beer D."/>
            <person name="Gloerich J."/>
            <person name="Wessels H.J.C.T."/>
            <person name="van Allen T."/>
            <person name="Luesken F."/>
            <person name="Wu M."/>
            <person name="van de Pas-Schoonen K.T."/>
            <person name="Op den Camp H.J.M."/>
            <person name="Janssen-Megens E.M."/>
            <person name="Francoijs K-J."/>
            <person name="Stunnenberg H."/>
            <person name="Weissenbach J."/>
            <person name="Jetten M.S.M."/>
            <person name="Strous M."/>
        </authorList>
    </citation>
    <scope>NUCLEOTIDE SEQUENCE [LARGE SCALE GENOMIC DNA]</scope>
</reference>
<organism evidence="1 2">
    <name type="scientific">Methylomirabilis oxygeniifera</name>
    <dbReference type="NCBI Taxonomy" id="671143"/>
    <lineage>
        <taxon>Bacteria</taxon>
        <taxon>Candidatus Methylomirabilota</taxon>
        <taxon>Candidatus Methylomirabilia</taxon>
        <taxon>Candidatus Methylomirabilales</taxon>
        <taxon>Candidatus Methylomirabilaceae</taxon>
        <taxon>Candidatus Methylomirabilis</taxon>
    </lineage>
</organism>
<evidence type="ECO:0000313" key="2">
    <source>
        <dbReference type="Proteomes" id="UP000006898"/>
    </source>
</evidence>
<dbReference type="STRING" id="671143.DAMO_0903"/>
<name>D5MM78_METO1</name>
<gene>
    <name evidence="1" type="ORF">DAMO_0903</name>
</gene>
<sequence>MKEIVTEEPKMPYTKPTLTKHKPLRDITAGDVSVIGGVRV</sequence>
<accession>D5MM78</accession>
<dbReference type="KEGG" id="mox:DAMO_0903"/>
<dbReference type="AlphaFoldDB" id="D5MM78"/>
<proteinExistence type="predicted"/>
<dbReference type="Proteomes" id="UP000006898">
    <property type="component" value="Chromosome"/>
</dbReference>
<evidence type="ECO:0000313" key="1">
    <source>
        <dbReference type="EMBL" id="CBE67964.1"/>
    </source>
</evidence>
<dbReference type="HOGENOM" id="CLU_3286605_0_0_0"/>
<protein>
    <submittedName>
        <fullName evidence="1">Uncharacterized protein</fullName>
    </submittedName>
</protein>